<dbReference type="Proteomes" id="UP000001317">
    <property type="component" value="Chromosome"/>
</dbReference>
<dbReference type="SUPFAM" id="SSF54862">
    <property type="entry name" value="4Fe-4S ferredoxins"/>
    <property type="match status" value="1"/>
</dbReference>
<dbReference type="Pfam" id="PF00037">
    <property type="entry name" value="Fer4"/>
    <property type="match status" value="2"/>
</dbReference>
<evidence type="ECO:0000256" key="4">
    <source>
        <dbReference type="ARBA" id="ARBA00023014"/>
    </source>
</evidence>
<accession>B0TM85</accession>
<dbReference type="RefSeq" id="WP_012275235.1">
    <property type="nucleotide sequence ID" value="NC_010334.1"/>
</dbReference>
<keyword evidence="2" id="KW-0479">Metal-binding</keyword>
<evidence type="ECO:0000256" key="1">
    <source>
        <dbReference type="ARBA" id="ARBA00022485"/>
    </source>
</evidence>
<keyword evidence="3" id="KW-0408">Iron</keyword>
<reference evidence="6" key="1">
    <citation type="submission" date="2008-01" db="EMBL/GenBank/DDBJ databases">
        <title>Complete sequence of Shewanella halifaxensis HAW-EB4.</title>
        <authorList>
            <consortium name="US DOE Joint Genome Institute"/>
            <person name="Copeland A."/>
            <person name="Lucas S."/>
            <person name="Lapidus A."/>
            <person name="Glavina del Rio T."/>
            <person name="Dalin E."/>
            <person name="Tice H."/>
            <person name="Bruce D."/>
            <person name="Goodwin L."/>
            <person name="Pitluck S."/>
            <person name="Sims D."/>
            <person name="Brettin T."/>
            <person name="Detter J.C."/>
            <person name="Han C."/>
            <person name="Kuske C.R."/>
            <person name="Schmutz J."/>
            <person name="Larimer F."/>
            <person name="Land M."/>
            <person name="Hauser L."/>
            <person name="Kyrpides N."/>
            <person name="Kim E."/>
            <person name="Zhao J.-S."/>
            <person name="Richardson P."/>
        </authorList>
    </citation>
    <scope>NUCLEOTIDE SEQUENCE [LARGE SCALE GENOMIC DNA]</scope>
    <source>
        <strain evidence="6">HAW-EB4</strain>
    </source>
</reference>
<dbReference type="AlphaFoldDB" id="B0TM85"/>
<dbReference type="EMBL" id="CP000931">
    <property type="protein sequence ID" value="ABZ74678.1"/>
    <property type="molecule type" value="Genomic_DNA"/>
</dbReference>
<feature type="domain" description="4Fe-4S ferredoxin-type" evidence="5">
    <location>
        <begin position="420"/>
        <end position="449"/>
    </location>
</feature>
<gene>
    <name evidence="6" type="ordered locus">Shal_0102</name>
</gene>
<proteinExistence type="predicted"/>
<dbReference type="PANTHER" id="PTHR43687">
    <property type="entry name" value="ADENYLYLSULFATE REDUCTASE, BETA SUBUNIT"/>
    <property type="match status" value="1"/>
</dbReference>
<evidence type="ECO:0000313" key="7">
    <source>
        <dbReference type="Proteomes" id="UP000001317"/>
    </source>
</evidence>
<keyword evidence="1" id="KW-0004">4Fe-4S</keyword>
<organism evidence="6 7">
    <name type="scientific">Shewanella halifaxensis (strain HAW-EB4)</name>
    <dbReference type="NCBI Taxonomy" id="458817"/>
    <lineage>
        <taxon>Bacteria</taxon>
        <taxon>Pseudomonadati</taxon>
        <taxon>Pseudomonadota</taxon>
        <taxon>Gammaproteobacteria</taxon>
        <taxon>Alteromonadales</taxon>
        <taxon>Shewanellaceae</taxon>
        <taxon>Shewanella</taxon>
    </lineage>
</organism>
<dbReference type="InterPro" id="IPR017900">
    <property type="entry name" value="4Fe4S_Fe_S_CS"/>
</dbReference>
<feature type="domain" description="4Fe-4S ferredoxin-type" evidence="5">
    <location>
        <begin position="451"/>
        <end position="480"/>
    </location>
</feature>
<name>B0TM85_SHEHH</name>
<keyword evidence="7" id="KW-1185">Reference proteome</keyword>
<dbReference type="InterPro" id="IPR050572">
    <property type="entry name" value="Fe-S_Ferredoxin"/>
</dbReference>
<dbReference type="Gene3D" id="3.30.70.20">
    <property type="match status" value="2"/>
</dbReference>
<evidence type="ECO:0000259" key="5">
    <source>
        <dbReference type="PROSITE" id="PS51379"/>
    </source>
</evidence>
<evidence type="ECO:0000256" key="2">
    <source>
        <dbReference type="ARBA" id="ARBA00022723"/>
    </source>
</evidence>
<dbReference type="KEGG" id="shl:Shal_0102"/>
<dbReference type="HOGENOM" id="CLU_022482_1_0_6"/>
<feature type="domain" description="4Fe-4S ferredoxin-type" evidence="5">
    <location>
        <begin position="213"/>
        <end position="242"/>
    </location>
</feature>
<sequence length="559" mass="60912">MSNSETQVGLKEIRQKVLAGTQVIQNLIPPTVSYTTEGNVLVIGPEDLARLAADKLSSMGQCAILANEPITSQDEAHLEKVMTAAENVESYYNKLIEIKGFLGQFQVKVEHGDGSAELSTVAIRKAHFDLILDLSVSPCINLEMLPPGYFYVGQDQAKLDEALEQLPSLVGQFDKPRYVKVNSDICAHYRSGNEGCTRCLNFCPADAIASIEKKIEIDPYLCHGAGSCTNACPTGAISYDLPTPQAMHTYLQKLVTSFRSQAQIAPVILFHDMGKGAELVTDALAGEIIPIEMEEITVASMDHWMSALAWGARQVLILQTDATAPTLTQMLHGELSLANDILDEMGQPQRISLITEAHLTEVGAKALSELLITSASWPVIVPAEFVATTKRETIYNAIDHLNEQAASVDSCFSQSNIPYGQVSVNTENCTLCMSCVSTCPTMALTDGGDLPALHFVEQDCVQCGLCETACPEKVISLTPQVNLDKAARQTRQTLHEEAPFECITCGTPFATQSMVKRMLDVVGTHSAFSANTDRLKMCGDCRVKDMFEDILQDPEKQLR</sequence>
<evidence type="ECO:0000256" key="3">
    <source>
        <dbReference type="ARBA" id="ARBA00023004"/>
    </source>
</evidence>
<keyword evidence="4" id="KW-0411">Iron-sulfur</keyword>
<dbReference type="InterPro" id="IPR017896">
    <property type="entry name" value="4Fe4S_Fe-S-bd"/>
</dbReference>
<dbReference type="GO" id="GO:0046872">
    <property type="term" value="F:metal ion binding"/>
    <property type="evidence" value="ECO:0007669"/>
    <property type="project" value="UniProtKB-KW"/>
</dbReference>
<dbReference type="GO" id="GO:0051539">
    <property type="term" value="F:4 iron, 4 sulfur cluster binding"/>
    <property type="evidence" value="ECO:0007669"/>
    <property type="project" value="UniProtKB-KW"/>
</dbReference>
<protein>
    <submittedName>
        <fullName evidence="6">4Fe-4S ferredoxin iron-sulfur binding domain protein</fullName>
    </submittedName>
</protein>
<dbReference type="PANTHER" id="PTHR43687:SF4">
    <property type="entry name" value="BLR5484 PROTEIN"/>
    <property type="match status" value="1"/>
</dbReference>
<dbReference type="eggNOG" id="COG1145">
    <property type="taxonomic scope" value="Bacteria"/>
</dbReference>
<evidence type="ECO:0000313" key="6">
    <source>
        <dbReference type="EMBL" id="ABZ74678.1"/>
    </source>
</evidence>
<dbReference type="PROSITE" id="PS00198">
    <property type="entry name" value="4FE4S_FER_1"/>
    <property type="match status" value="2"/>
</dbReference>
<dbReference type="PROSITE" id="PS51379">
    <property type="entry name" value="4FE4S_FER_2"/>
    <property type="match status" value="3"/>
</dbReference>
<dbReference type="STRING" id="458817.Shal_0102"/>
<dbReference type="Pfam" id="PF13237">
    <property type="entry name" value="Fer4_10"/>
    <property type="match status" value="1"/>
</dbReference>
<dbReference type="OrthoDB" id="9808559at2"/>